<dbReference type="InterPro" id="IPR036396">
    <property type="entry name" value="Cyt_P450_sf"/>
</dbReference>
<protein>
    <submittedName>
        <fullName evidence="2">Uncharacterized protein</fullName>
    </submittedName>
</protein>
<feature type="transmembrane region" description="Helical" evidence="1">
    <location>
        <begin position="6"/>
        <end position="23"/>
    </location>
</feature>
<evidence type="ECO:0000256" key="1">
    <source>
        <dbReference type="SAM" id="Phobius"/>
    </source>
</evidence>
<gene>
    <name evidence="2" type="ORF">FEM48_Zijuj10G0116900</name>
</gene>
<keyword evidence="1" id="KW-1133">Transmembrane helix</keyword>
<dbReference type="Proteomes" id="UP000813462">
    <property type="component" value="Unassembled WGS sequence"/>
</dbReference>
<keyword evidence="1" id="KW-0812">Transmembrane</keyword>
<organism evidence="2 3">
    <name type="scientific">Ziziphus jujuba var. spinosa</name>
    <dbReference type="NCBI Taxonomy" id="714518"/>
    <lineage>
        <taxon>Eukaryota</taxon>
        <taxon>Viridiplantae</taxon>
        <taxon>Streptophyta</taxon>
        <taxon>Embryophyta</taxon>
        <taxon>Tracheophyta</taxon>
        <taxon>Spermatophyta</taxon>
        <taxon>Magnoliopsida</taxon>
        <taxon>eudicotyledons</taxon>
        <taxon>Gunneridae</taxon>
        <taxon>Pentapetalae</taxon>
        <taxon>rosids</taxon>
        <taxon>fabids</taxon>
        <taxon>Rosales</taxon>
        <taxon>Rhamnaceae</taxon>
        <taxon>Paliureae</taxon>
        <taxon>Ziziphus</taxon>
    </lineage>
</organism>
<proteinExistence type="predicted"/>
<dbReference type="EMBL" id="JAEACU010000010">
    <property type="protein sequence ID" value="KAH7516266.1"/>
    <property type="molecule type" value="Genomic_DNA"/>
</dbReference>
<dbReference type="GO" id="GO:0016705">
    <property type="term" value="F:oxidoreductase activity, acting on paired donors, with incorporation or reduction of molecular oxygen"/>
    <property type="evidence" value="ECO:0007669"/>
    <property type="project" value="InterPro"/>
</dbReference>
<dbReference type="Gene3D" id="1.10.630.10">
    <property type="entry name" value="Cytochrome P450"/>
    <property type="match status" value="1"/>
</dbReference>
<accession>A0A978UN64</accession>
<dbReference type="GO" id="GO:0020037">
    <property type="term" value="F:heme binding"/>
    <property type="evidence" value="ECO:0007669"/>
    <property type="project" value="InterPro"/>
</dbReference>
<reference evidence="2" key="1">
    <citation type="journal article" date="2021" name="Front. Plant Sci.">
        <title>Chromosome-Scale Genome Assembly for Chinese Sour Jujube and Insights Into Its Genome Evolution and Domestication Signature.</title>
        <authorList>
            <person name="Shen L.-Y."/>
            <person name="Luo H."/>
            <person name="Wang X.-L."/>
            <person name="Wang X.-M."/>
            <person name="Qiu X.-J."/>
            <person name="Liu H."/>
            <person name="Zhou S.-S."/>
            <person name="Jia K.-H."/>
            <person name="Nie S."/>
            <person name="Bao Y.-T."/>
            <person name="Zhang R.-G."/>
            <person name="Yun Q.-Z."/>
            <person name="Chai Y.-H."/>
            <person name="Lu J.-Y."/>
            <person name="Li Y."/>
            <person name="Zhao S.-W."/>
            <person name="Mao J.-F."/>
            <person name="Jia S.-G."/>
            <person name="Mao Y.-M."/>
        </authorList>
    </citation>
    <scope>NUCLEOTIDE SEQUENCE</scope>
    <source>
        <strain evidence="2">AT0</strain>
        <tissue evidence="2">Leaf</tissue>
    </source>
</reference>
<keyword evidence="1" id="KW-0472">Membrane</keyword>
<sequence>MDFLSLWLVFPFIAIPLISYAFISKFNSTSNKPGALNVPPEVLGGRSSCSAARPVTNSSLPMSWRSSLHGVLSPCRDPSALPLKKHSDSVLIPRQTEMQIVRAPGFLKAEALVHYVGIMDSQVQEHIQKHWVGKETVDVHRKAQLLLLTLSSQFFMGLEDDARVQKLCDLMNTMMLALDVIPFDFP</sequence>
<evidence type="ECO:0000313" key="2">
    <source>
        <dbReference type="EMBL" id="KAH7516266.1"/>
    </source>
</evidence>
<evidence type="ECO:0000313" key="3">
    <source>
        <dbReference type="Proteomes" id="UP000813462"/>
    </source>
</evidence>
<name>A0A978UN64_ZIZJJ</name>
<dbReference type="AlphaFoldDB" id="A0A978UN64"/>
<comment type="caution">
    <text evidence="2">The sequence shown here is derived from an EMBL/GenBank/DDBJ whole genome shotgun (WGS) entry which is preliminary data.</text>
</comment>
<dbReference type="GO" id="GO:0005506">
    <property type="term" value="F:iron ion binding"/>
    <property type="evidence" value="ECO:0007669"/>
    <property type="project" value="InterPro"/>
</dbReference>
<dbReference type="GO" id="GO:0004497">
    <property type="term" value="F:monooxygenase activity"/>
    <property type="evidence" value="ECO:0007669"/>
    <property type="project" value="InterPro"/>
</dbReference>